<evidence type="ECO:0000256" key="10">
    <source>
        <dbReference type="ARBA" id="ARBA00023077"/>
    </source>
</evidence>
<evidence type="ECO:0000256" key="3">
    <source>
        <dbReference type="ARBA" id="ARBA00022448"/>
    </source>
</evidence>
<evidence type="ECO:0000313" key="17">
    <source>
        <dbReference type="EMBL" id="CAB3701113.1"/>
    </source>
</evidence>
<evidence type="ECO:0000256" key="4">
    <source>
        <dbReference type="ARBA" id="ARBA00022452"/>
    </source>
</evidence>
<keyword evidence="7" id="KW-0732">Signal</keyword>
<dbReference type="InterPro" id="IPR011662">
    <property type="entry name" value="Secretin/TonB_short_N"/>
</dbReference>
<dbReference type="SUPFAM" id="SSF56935">
    <property type="entry name" value="Porins"/>
    <property type="match status" value="1"/>
</dbReference>
<dbReference type="Gene3D" id="2.40.170.20">
    <property type="entry name" value="TonB-dependent receptor, beta-barrel domain"/>
    <property type="match status" value="1"/>
</dbReference>
<dbReference type="GO" id="GO:0009279">
    <property type="term" value="C:cell outer membrane"/>
    <property type="evidence" value="ECO:0007669"/>
    <property type="project" value="UniProtKB-SubCell"/>
</dbReference>
<evidence type="ECO:0000256" key="14">
    <source>
        <dbReference type="PROSITE-ProRule" id="PRU01360"/>
    </source>
</evidence>
<protein>
    <submittedName>
        <fullName evidence="17">Ferrichrome outer membrane transporter/phage receptor</fullName>
    </submittedName>
</protein>
<evidence type="ECO:0000256" key="9">
    <source>
        <dbReference type="ARBA" id="ARBA00023065"/>
    </source>
</evidence>
<keyword evidence="8" id="KW-0408">Iron</keyword>
<dbReference type="FunFam" id="2.170.130.10:FF:000001">
    <property type="entry name" value="Catecholate siderophore TonB-dependent receptor"/>
    <property type="match status" value="1"/>
</dbReference>
<sequence length="808" mass="88300">MTNPLTVFPNLPRRRARIAPLALAIGVMLSGGAPLGVVHAQSIQTQVRDYDIPAGPLSQVLNLFSAEAGLFVSGHGDLSSGRQSPGVRGRYTPEAGMAALLTGTGLVAERLPDGGFVLRQGRQDVTLLEPIAVTAQIERPDGPVLGIAATNSATATKTDTPIIETPQSISVVSAAQISDQKAQNLQQALGYTPGIMPGIVAKSSMFEDTMSIRGFEANPQTGSYYRDGMRYMINQYNGKQEPYGLERVEVLRGPSSVLYGAAAPGGIVNTVTKRPPGETMGEINLDGGSFDRRQVSADIGGPIDEAGVWSYRLTGLFRESKQFIDYSADDRTYIAPALTWRPSAATSVTLLANYQRSKTINPTEVPVTGSLWTNPNGQVPRSRFLGEPNNNRFDVESTSLAVLIEHAFNDTLKFRQSMRYYDADLTMRYVLLQGDVDAATQRRVARSARGFDDRTTVQTIDTNIEKRFETGPVTQTILAGFDYTRSTYNSDRLRGNLRPIDVFDPVYMPGDVVVLPWQQRRNTEHRLGIYLQDQLKIADKVVVLLGGRYDNVRAENRALHAPSTNSNDKDTAFTGRAGVVYLADNGLAPYVSFSQSFEPTSGRDRTEGAFEPSRGTQYEVGIRYQPAGQDIMLSAALFNLERKNVLTPDPVDPTFLVQTGKVRSRGLELEARARVTPQIDVIAAYTYTDARVVKSNLPGEEGERFNTPLHAASLWTDVNLSEWVLMGLKAGAGVRYVSARPDRPSSGSLGGAGYTLIDARVSYESGPWLYALNVTNLTDKTYIPSICYGGVCDYGEPRRIIGTVSYRW</sequence>
<keyword evidence="3 14" id="KW-0813">Transport</keyword>
<name>A0A6S6ZYN1_9BURK</name>
<proteinExistence type="inferred from homology"/>
<dbReference type="RefSeq" id="WP_254594954.1">
    <property type="nucleotide sequence ID" value="NZ_CADIJM010000004.1"/>
</dbReference>
<dbReference type="GO" id="GO:0015891">
    <property type="term" value="P:siderophore transport"/>
    <property type="evidence" value="ECO:0007669"/>
    <property type="project" value="InterPro"/>
</dbReference>
<evidence type="ECO:0000313" key="18">
    <source>
        <dbReference type="Proteomes" id="UP000494214"/>
    </source>
</evidence>
<evidence type="ECO:0000256" key="6">
    <source>
        <dbReference type="ARBA" id="ARBA00022692"/>
    </source>
</evidence>
<evidence type="ECO:0000256" key="12">
    <source>
        <dbReference type="ARBA" id="ARBA00023170"/>
    </source>
</evidence>
<keyword evidence="9" id="KW-0406">Ion transport</keyword>
<dbReference type="Gene3D" id="3.55.50.30">
    <property type="match status" value="1"/>
</dbReference>
<keyword evidence="13 14" id="KW-0998">Cell outer membrane</keyword>
<dbReference type="PANTHER" id="PTHR32552:SF68">
    <property type="entry name" value="FERRICHROME OUTER MEMBRANE TRANSPORTER_PHAGE RECEPTOR"/>
    <property type="match status" value="1"/>
</dbReference>
<keyword evidence="18" id="KW-1185">Reference proteome</keyword>
<dbReference type="FunFam" id="2.40.170.20:FF:000005">
    <property type="entry name" value="TonB-dependent siderophore receptor"/>
    <property type="match status" value="1"/>
</dbReference>
<evidence type="ECO:0000259" key="16">
    <source>
        <dbReference type="SMART" id="SM00965"/>
    </source>
</evidence>
<keyword evidence="5" id="KW-0410">Iron transport</keyword>
<dbReference type="Pfam" id="PF07660">
    <property type="entry name" value="STN"/>
    <property type="match status" value="1"/>
</dbReference>
<keyword evidence="10 15" id="KW-0798">TonB box</keyword>
<dbReference type="EMBL" id="CADIJM010000004">
    <property type="protein sequence ID" value="CAB3701113.1"/>
    <property type="molecule type" value="Genomic_DNA"/>
</dbReference>
<dbReference type="InterPro" id="IPR010105">
    <property type="entry name" value="TonB_sidphr_rcpt"/>
</dbReference>
<evidence type="ECO:0000256" key="1">
    <source>
        <dbReference type="ARBA" id="ARBA00004571"/>
    </source>
</evidence>
<dbReference type="PROSITE" id="PS52016">
    <property type="entry name" value="TONB_DEPENDENT_REC_3"/>
    <property type="match status" value="1"/>
</dbReference>
<comment type="similarity">
    <text evidence="2 14 15">Belongs to the TonB-dependent receptor family.</text>
</comment>
<keyword evidence="6 14" id="KW-0812">Transmembrane</keyword>
<reference evidence="17 18" key="1">
    <citation type="submission" date="2020-04" db="EMBL/GenBank/DDBJ databases">
        <authorList>
            <person name="De Canck E."/>
        </authorList>
    </citation>
    <scope>NUCLEOTIDE SEQUENCE [LARGE SCALE GENOMIC DNA]</scope>
    <source>
        <strain evidence="17 18">LMG 26690</strain>
    </source>
</reference>
<dbReference type="CDD" id="cd01347">
    <property type="entry name" value="ligand_gated_channel"/>
    <property type="match status" value="1"/>
</dbReference>
<dbReference type="InterPro" id="IPR037066">
    <property type="entry name" value="Plug_dom_sf"/>
</dbReference>
<dbReference type="AlphaFoldDB" id="A0A6S6ZYN1"/>
<evidence type="ECO:0000256" key="13">
    <source>
        <dbReference type="ARBA" id="ARBA00023237"/>
    </source>
</evidence>
<dbReference type="InterPro" id="IPR000531">
    <property type="entry name" value="Beta-barrel_TonB"/>
</dbReference>
<evidence type="ECO:0000256" key="5">
    <source>
        <dbReference type="ARBA" id="ARBA00022496"/>
    </source>
</evidence>
<evidence type="ECO:0000256" key="8">
    <source>
        <dbReference type="ARBA" id="ARBA00023004"/>
    </source>
</evidence>
<organism evidence="17 18">
    <name type="scientific">Achromobacter animicus</name>
    <dbReference type="NCBI Taxonomy" id="1389935"/>
    <lineage>
        <taxon>Bacteria</taxon>
        <taxon>Pseudomonadati</taxon>
        <taxon>Pseudomonadota</taxon>
        <taxon>Betaproteobacteria</taxon>
        <taxon>Burkholderiales</taxon>
        <taxon>Alcaligenaceae</taxon>
        <taxon>Achromobacter</taxon>
    </lineage>
</organism>
<dbReference type="InterPro" id="IPR036942">
    <property type="entry name" value="Beta-barrel_TonB_sf"/>
</dbReference>
<accession>A0A6S6ZYN1</accession>
<comment type="subcellular location">
    <subcellularLocation>
        <location evidence="1 14">Cell outer membrane</location>
        <topology evidence="1 14">Multi-pass membrane protein</topology>
    </subcellularLocation>
</comment>
<dbReference type="Proteomes" id="UP000494214">
    <property type="component" value="Unassembled WGS sequence"/>
</dbReference>
<keyword evidence="4 14" id="KW-1134">Transmembrane beta strand</keyword>
<feature type="domain" description="Secretin/TonB short N-terminal" evidence="16">
    <location>
        <begin position="70"/>
        <end position="121"/>
    </location>
</feature>
<dbReference type="Gene3D" id="2.170.130.10">
    <property type="entry name" value="TonB-dependent receptor, plug domain"/>
    <property type="match status" value="1"/>
</dbReference>
<dbReference type="InterPro" id="IPR012910">
    <property type="entry name" value="Plug_dom"/>
</dbReference>
<keyword evidence="12 17" id="KW-0675">Receptor</keyword>
<dbReference type="Pfam" id="PF00593">
    <property type="entry name" value="TonB_dep_Rec_b-barrel"/>
    <property type="match status" value="1"/>
</dbReference>
<dbReference type="Pfam" id="PF07715">
    <property type="entry name" value="Plug"/>
    <property type="match status" value="1"/>
</dbReference>
<dbReference type="SMART" id="SM00965">
    <property type="entry name" value="STN"/>
    <property type="match status" value="1"/>
</dbReference>
<dbReference type="NCBIfam" id="TIGR01783">
    <property type="entry name" value="TonB-siderophor"/>
    <property type="match status" value="1"/>
</dbReference>
<evidence type="ECO:0000256" key="7">
    <source>
        <dbReference type="ARBA" id="ARBA00022729"/>
    </source>
</evidence>
<evidence type="ECO:0000256" key="11">
    <source>
        <dbReference type="ARBA" id="ARBA00023136"/>
    </source>
</evidence>
<dbReference type="GO" id="GO:0038023">
    <property type="term" value="F:signaling receptor activity"/>
    <property type="evidence" value="ECO:0007669"/>
    <property type="project" value="InterPro"/>
</dbReference>
<gene>
    <name evidence="17" type="primary">fhuA_4</name>
    <name evidence="17" type="ORF">LMG26690_02639</name>
</gene>
<evidence type="ECO:0000256" key="15">
    <source>
        <dbReference type="RuleBase" id="RU003357"/>
    </source>
</evidence>
<dbReference type="GO" id="GO:0015344">
    <property type="term" value="F:siderophore uptake transmembrane transporter activity"/>
    <property type="evidence" value="ECO:0007669"/>
    <property type="project" value="TreeGrafter"/>
</dbReference>
<dbReference type="InterPro" id="IPR039426">
    <property type="entry name" value="TonB-dep_rcpt-like"/>
</dbReference>
<evidence type="ECO:0000256" key="2">
    <source>
        <dbReference type="ARBA" id="ARBA00009810"/>
    </source>
</evidence>
<dbReference type="PANTHER" id="PTHR32552">
    <property type="entry name" value="FERRICHROME IRON RECEPTOR-RELATED"/>
    <property type="match status" value="1"/>
</dbReference>
<keyword evidence="11 14" id="KW-0472">Membrane</keyword>